<sequence length="237" mass="23727">MSRRPLASALAGTLAAGLLGGLAGCGGGDDSSQGRTPTPSPTSTSAGADAGGTTGASASATTSADPTAYLPVPQGVRLTAAGSALTFGRTAVAAWQPRQGRVGVVGVRVDRVQQTTVTRSLAGFRLDATARASTPYFVSMLVTNRGATDLGGGQPPIYVVDTSGRLVPPTGVAQDFEACAGSLLPAGFAPGERTRSCLIFLVPSGARLASVSFRPPEGVAPITWTGKVTRLRRSASG</sequence>
<organism evidence="3 4">
    <name type="scientific">Nocardioides plantarum</name>
    <dbReference type="NCBI Taxonomy" id="29299"/>
    <lineage>
        <taxon>Bacteria</taxon>
        <taxon>Bacillati</taxon>
        <taxon>Actinomycetota</taxon>
        <taxon>Actinomycetes</taxon>
        <taxon>Propionibacteriales</taxon>
        <taxon>Nocardioidaceae</taxon>
        <taxon>Nocardioides</taxon>
    </lineage>
</organism>
<name>A0ABV5KEZ2_9ACTN</name>
<feature type="signal peptide" evidence="2">
    <location>
        <begin position="1"/>
        <end position="23"/>
    </location>
</feature>
<dbReference type="Proteomes" id="UP001589750">
    <property type="component" value="Unassembled WGS sequence"/>
</dbReference>
<feature type="region of interest" description="Disordered" evidence="1">
    <location>
        <begin position="27"/>
        <end position="65"/>
    </location>
</feature>
<reference evidence="3 4" key="1">
    <citation type="submission" date="2024-09" db="EMBL/GenBank/DDBJ databases">
        <authorList>
            <person name="Sun Q."/>
            <person name="Mori K."/>
        </authorList>
    </citation>
    <scope>NUCLEOTIDE SEQUENCE [LARGE SCALE GENOMIC DNA]</scope>
    <source>
        <strain evidence="3 4">JCM 9626</strain>
    </source>
</reference>
<evidence type="ECO:0008006" key="5">
    <source>
        <dbReference type="Google" id="ProtNLM"/>
    </source>
</evidence>
<keyword evidence="2" id="KW-0732">Signal</keyword>
<comment type="caution">
    <text evidence="3">The sequence shown here is derived from an EMBL/GenBank/DDBJ whole genome shotgun (WGS) entry which is preliminary data.</text>
</comment>
<dbReference type="PROSITE" id="PS51257">
    <property type="entry name" value="PROKAR_LIPOPROTEIN"/>
    <property type="match status" value="1"/>
</dbReference>
<accession>A0ABV5KEZ2</accession>
<evidence type="ECO:0000256" key="1">
    <source>
        <dbReference type="SAM" id="MobiDB-lite"/>
    </source>
</evidence>
<proteinExistence type="predicted"/>
<protein>
    <recommendedName>
        <fullName evidence="5">DUF4352 domain-containing protein</fullName>
    </recommendedName>
</protein>
<dbReference type="RefSeq" id="WP_140009864.1">
    <property type="nucleotide sequence ID" value="NZ_JBHMDG010000027.1"/>
</dbReference>
<dbReference type="EMBL" id="JBHMDG010000027">
    <property type="protein sequence ID" value="MFB9314987.1"/>
    <property type="molecule type" value="Genomic_DNA"/>
</dbReference>
<feature type="compositionally biased region" description="Low complexity" evidence="1">
    <location>
        <begin position="55"/>
        <end position="65"/>
    </location>
</feature>
<evidence type="ECO:0000313" key="3">
    <source>
        <dbReference type="EMBL" id="MFB9314987.1"/>
    </source>
</evidence>
<evidence type="ECO:0000256" key="2">
    <source>
        <dbReference type="SAM" id="SignalP"/>
    </source>
</evidence>
<feature type="chain" id="PRO_5046830088" description="DUF4352 domain-containing protein" evidence="2">
    <location>
        <begin position="24"/>
        <end position="237"/>
    </location>
</feature>
<gene>
    <name evidence="3" type="ORF">ACFFRI_18150</name>
</gene>
<evidence type="ECO:0000313" key="4">
    <source>
        <dbReference type="Proteomes" id="UP001589750"/>
    </source>
</evidence>
<keyword evidence="4" id="KW-1185">Reference proteome</keyword>